<dbReference type="RefSeq" id="WP_121221239.1">
    <property type="nucleotide sequence ID" value="NZ_RBIG01000003.1"/>
</dbReference>
<evidence type="ECO:0000313" key="2">
    <source>
        <dbReference type="Proteomes" id="UP000277424"/>
    </source>
</evidence>
<dbReference type="Gene3D" id="3.30.530.20">
    <property type="match status" value="1"/>
</dbReference>
<sequence>MTLFWIVTIAVLAALALLALVVARRPDHFRIARSTRIDAPPETVFAILNNPRRGVDWSPFERTDPNMKRVFTGPDQGVGATLAWDGNRQCGTGSIRIVESVPHSHIALALEMSRPMKASNRVIFTLEPAQGGTKLTWAMEGPMNFAGKAFSLVCNSEKMVGGAFETGLADLKKLAEWEAPRAA</sequence>
<name>A0A420WC44_9PROT</name>
<accession>A0A420WC44</accession>
<evidence type="ECO:0000313" key="1">
    <source>
        <dbReference type="EMBL" id="RKQ68548.1"/>
    </source>
</evidence>
<protein>
    <submittedName>
        <fullName evidence="1">Carbon monoxide dehydrogenase subunit G</fullName>
    </submittedName>
</protein>
<dbReference type="InterPro" id="IPR023393">
    <property type="entry name" value="START-like_dom_sf"/>
</dbReference>
<reference evidence="1 2" key="1">
    <citation type="submission" date="2018-10" db="EMBL/GenBank/DDBJ databases">
        <title>Comparative analysis of microorganisms from saline springs in Andes Mountain Range, Colombia.</title>
        <authorList>
            <person name="Rubin E."/>
        </authorList>
    </citation>
    <scope>NUCLEOTIDE SEQUENCE [LARGE SCALE GENOMIC DNA]</scope>
    <source>
        <strain evidence="1 2">USBA 36</strain>
    </source>
</reference>
<organism evidence="1 2">
    <name type="scientific">Oceanibaculum indicum</name>
    <dbReference type="NCBI Taxonomy" id="526216"/>
    <lineage>
        <taxon>Bacteria</taxon>
        <taxon>Pseudomonadati</taxon>
        <taxon>Pseudomonadota</taxon>
        <taxon>Alphaproteobacteria</taxon>
        <taxon>Rhodospirillales</taxon>
        <taxon>Oceanibaculaceae</taxon>
        <taxon>Oceanibaculum</taxon>
    </lineage>
</organism>
<dbReference type="AlphaFoldDB" id="A0A420WC44"/>
<proteinExistence type="predicted"/>
<dbReference type="SUPFAM" id="SSF55961">
    <property type="entry name" value="Bet v1-like"/>
    <property type="match status" value="1"/>
</dbReference>
<dbReference type="EMBL" id="RBIG01000003">
    <property type="protein sequence ID" value="RKQ68548.1"/>
    <property type="molecule type" value="Genomic_DNA"/>
</dbReference>
<comment type="caution">
    <text evidence="1">The sequence shown here is derived from an EMBL/GenBank/DDBJ whole genome shotgun (WGS) entry which is preliminary data.</text>
</comment>
<dbReference type="Proteomes" id="UP000277424">
    <property type="component" value="Unassembled WGS sequence"/>
</dbReference>
<dbReference type="OrthoDB" id="9807923at2"/>
<dbReference type="CDD" id="cd07818">
    <property type="entry name" value="SRPBCC_1"/>
    <property type="match status" value="1"/>
</dbReference>
<gene>
    <name evidence="1" type="ORF">BCL74_3028</name>
</gene>
<dbReference type="Pfam" id="PF10604">
    <property type="entry name" value="Polyketide_cyc2"/>
    <property type="match status" value="1"/>
</dbReference>
<dbReference type="InterPro" id="IPR019587">
    <property type="entry name" value="Polyketide_cyclase/dehydratase"/>
</dbReference>